<comment type="similarity">
    <text evidence="1 2">Belongs to the enoyl-CoA hydratase/isomerase family.</text>
</comment>
<keyword evidence="3" id="KW-0456">Lyase</keyword>
<accession>A0A1U9YX04</accession>
<dbReference type="PANTHER" id="PTHR43802">
    <property type="entry name" value="ENOYL-COA HYDRATASE"/>
    <property type="match status" value="1"/>
</dbReference>
<dbReference type="RefSeq" id="WP_018066273.1">
    <property type="nucleotide sequence ID" value="NZ_AQWH01000021.1"/>
</dbReference>
<dbReference type="KEGG" id="mmed:Mame_00527"/>
<dbReference type="OrthoDB" id="9810797at2"/>
<sequence>MTKEERVVEVEMRGAIAVITLNRPKTRNAVNRAMNEQAVAAMDAFDRNPKLRVAILTGAGGTFCSGMDLKAFVAEGIPSVHPWGFLGLEHHRFRKPVIAAVEGDARAGGFEAALACDLIVAARDARLGLSEVKRGLAALGGGLFHLPRKVPVNVAMEMALTGEPITGERGYELGLVNRLCAPGDALTEALALAGQIAANSPLGVEVSKAVIASQHDWSFEEKTARHQAIGGHLASSLDAREGALAFAERRPPKWQGR</sequence>
<dbReference type="Gene3D" id="1.10.12.10">
    <property type="entry name" value="Lyase 2-enoyl-coa Hydratase, Chain A, domain 2"/>
    <property type="match status" value="1"/>
</dbReference>
<evidence type="ECO:0000256" key="2">
    <source>
        <dbReference type="RuleBase" id="RU003707"/>
    </source>
</evidence>
<dbReference type="Pfam" id="PF00378">
    <property type="entry name" value="ECH_1"/>
    <property type="match status" value="1"/>
</dbReference>
<dbReference type="GO" id="GO:0016829">
    <property type="term" value="F:lyase activity"/>
    <property type="evidence" value="ECO:0007669"/>
    <property type="project" value="UniProtKB-KW"/>
</dbReference>
<dbReference type="EMBL" id="CP020330">
    <property type="protein sequence ID" value="AQZ49910.1"/>
    <property type="molecule type" value="Genomic_DNA"/>
</dbReference>
<dbReference type="PANTHER" id="PTHR43802:SF1">
    <property type="entry name" value="IP11341P-RELATED"/>
    <property type="match status" value="1"/>
</dbReference>
<dbReference type="SUPFAM" id="SSF52096">
    <property type="entry name" value="ClpP/crotonase"/>
    <property type="match status" value="1"/>
</dbReference>
<dbReference type="CDD" id="cd06558">
    <property type="entry name" value="crotonase-like"/>
    <property type="match status" value="1"/>
</dbReference>
<dbReference type="eggNOG" id="COG1024">
    <property type="taxonomic scope" value="Bacteria"/>
</dbReference>
<protein>
    <submittedName>
        <fullName evidence="3">Carnitinyl-CoA dehydratase</fullName>
        <ecNumber evidence="3">4.2.1.-</ecNumber>
    </submittedName>
</protein>
<dbReference type="STRING" id="1122214.Mame_00527"/>
<dbReference type="InterPro" id="IPR029045">
    <property type="entry name" value="ClpP/crotonase-like_dom_sf"/>
</dbReference>
<evidence type="ECO:0000256" key="1">
    <source>
        <dbReference type="ARBA" id="ARBA00005254"/>
    </source>
</evidence>
<name>A0A1U9YX04_9HYPH</name>
<proteinExistence type="inferred from homology"/>
<dbReference type="InterPro" id="IPR001753">
    <property type="entry name" value="Enoyl-CoA_hydra/iso"/>
</dbReference>
<reference evidence="3 4" key="1">
    <citation type="submission" date="2017-03" db="EMBL/GenBank/DDBJ databases">
        <title>Foreign affairs: Plasmid Transfer between Roseobacters and Rhizobia.</title>
        <authorList>
            <person name="Bartling P."/>
            <person name="Bunk B."/>
            <person name="Overmann J."/>
            <person name="Brinkmann H."/>
            <person name="Petersen J."/>
        </authorList>
    </citation>
    <scope>NUCLEOTIDE SEQUENCE [LARGE SCALE GENOMIC DNA]</scope>
    <source>
        <strain evidence="3 4">MACL11</strain>
    </source>
</reference>
<evidence type="ECO:0000313" key="3">
    <source>
        <dbReference type="EMBL" id="AQZ49910.1"/>
    </source>
</evidence>
<dbReference type="PROSITE" id="PS00166">
    <property type="entry name" value="ENOYL_COA_HYDRATASE"/>
    <property type="match status" value="1"/>
</dbReference>
<gene>
    <name evidence="3" type="primary">caiD_2</name>
    <name evidence="3" type="ORF">Mame_00527</name>
</gene>
<dbReference type="AlphaFoldDB" id="A0A1U9YX04"/>
<dbReference type="InterPro" id="IPR018376">
    <property type="entry name" value="Enoyl-CoA_hyd/isom_CS"/>
</dbReference>
<keyword evidence="4" id="KW-1185">Reference proteome</keyword>
<dbReference type="Gene3D" id="3.90.226.10">
    <property type="entry name" value="2-enoyl-CoA Hydratase, Chain A, domain 1"/>
    <property type="match status" value="1"/>
</dbReference>
<dbReference type="EC" id="4.2.1.-" evidence="3"/>
<dbReference type="NCBIfam" id="NF006100">
    <property type="entry name" value="PRK08252.1"/>
    <property type="match status" value="1"/>
</dbReference>
<evidence type="ECO:0000313" key="4">
    <source>
        <dbReference type="Proteomes" id="UP000191135"/>
    </source>
</evidence>
<dbReference type="InterPro" id="IPR014748">
    <property type="entry name" value="Enoyl-CoA_hydra_C"/>
</dbReference>
<dbReference type="Proteomes" id="UP000191135">
    <property type="component" value="Chromosome"/>
</dbReference>
<organism evidence="3 4">
    <name type="scientific">Martelella mediterranea DSM 17316</name>
    <dbReference type="NCBI Taxonomy" id="1122214"/>
    <lineage>
        <taxon>Bacteria</taxon>
        <taxon>Pseudomonadati</taxon>
        <taxon>Pseudomonadota</taxon>
        <taxon>Alphaproteobacteria</taxon>
        <taxon>Hyphomicrobiales</taxon>
        <taxon>Aurantimonadaceae</taxon>
        <taxon>Martelella</taxon>
    </lineage>
</organism>